<sequence>MKGVAGPVLTDFFGSRMLRKLAVLPELRPSSDAEAWSGLPCLGAVLWEKVFKGNCTRWAGTHAEKVLFAVYNCGDAQVKKEAAAELKKVVMPETVEQWAGKFAFSKKQAGQQGSKECKTPATKAQTPAAKTPAKQTPATKAQTPAAKTPAQHTPATKAQTPAAKTLDKAGGETARKRSAAATAEEGMPKKSPRQTRSRAKAAQTPAK</sequence>
<feature type="compositionally biased region" description="Low complexity" evidence="1">
    <location>
        <begin position="119"/>
        <end position="164"/>
    </location>
</feature>
<accession>A0AAE0BBE5</accession>
<dbReference type="EMBL" id="LGRX02035859">
    <property type="protein sequence ID" value="KAK3232890.1"/>
    <property type="molecule type" value="Genomic_DNA"/>
</dbReference>
<gene>
    <name evidence="2" type="ORF">CYMTET_56782</name>
</gene>
<proteinExistence type="predicted"/>
<keyword evidence="3" id="KW-1185">Reference proteome</keyword>
<evidence type="ECO:0000313" key="3">
    <source>
        <dbReference type="Proteomes" id="UP001190700"/>
    </source>
</evidence>
<feature type="compositionally biased region" description="Basic residues" evidence="1">
    <location>
        <begin position="190"/>
        <end position="199"/>
    </location>
</feature>
<evidence type="ECO:0000256" key="1">
    <source>
        <dbReference type="SAM" id="MobiDB-lite"/>
    </source>
</evidence>
<dbReference type="AlphaFoldDB" id="A0AAE0BBE5"/>
<comment type="caution">
    <text evidence="2">The sequence shown here is derived from an EMBL/GenBank/DDBJ whole genome shotgun (WGS) entry which is preliminary data.</text>
</comment>
<name>A0AAE0BBE5_9CHLO</name>
<reference evidence="2 3" key="1">
    <citation type="journal article" date="2015" name="Genome Biol. Evol.">
        <title>Comparative Genomics of a Bacterivorous Green Alga Reveals Evolutionary Causalities and Consequences of Phago-Mixotrophic Mode of Nutrition.</title>
        <authorList>
            <person name="Burns J.A."/>
            <person name="Paasch A."/>
            <person name="Narechania A."/>
            <person name="Kim E."/>
        </authorList>
    </citation>
    <scope>NUCLEOTIDE SEQUENCE [LARGE SCALE GENOMIC DNA]</scope>
    <source>
        <strain evidence="2 3">PLY_AMNH</strain>
    </source>
</reference>
<dbReference type="Proteomes" id="UP001190700">
    <property type="component" value="Unassembled WGS sequence"/>
</dbReference>
<protein>
    <submittedName>
        <fullName evidence="2">Uncharacterized protein</fullName>
    </submittedName>
</protein>
<feature type="region of interest" description="Disordered" evidence="1">
    <location>
        <begin position="109"/>
        <end position="207"/>
    </location>
</feature>
<evidence type="ECO:0000313" key="2">
    <source>
        <dbReference type="EMBL" id="KAK3232890.1"/>
    </source>
</evidence>
<organism evidence="2 3">
    <name type="scientific">Cymbomonas tetramitiformis</name>
    <dbReference type="NCBI Taxonomy" id="36881"/>
    <lineage>
        <taxon>Eukaryota</taxon>
        <taxon>Viridiplantae</taxon>
        <taxon>Chlorophyta</taxon>
        <taxon>Pyramimonadophyceae</taxon>
        <taxon>Pyramimonadales</taxon>
        <taxon>Pyramimonadaceae</taxon>
        <taxon>Cymbomonas</taxon>
    </lineage>
</organism>
<feature type="compositionally biased region" description="Basic and acidic residues" evidence="1">
    <location>
        <begin position="165"/>
        <end position="175"/>
    </location>
</feature>